<reference evidence="3 4" key="1">
    <citation type="journal article" date="2023" name="Res Sq">
        <title>Genomic and morphological characterization of Knufia obscura isolated from the Mars 2020 spacecraft assembly facility.</title>
        <authorList>
            <person name="Chander A.M."/>
            <person name="Teixeira M.M."/>
            <person name="Singh N.K."/>
            <person name="Williams M.P."/>
            <person name="Parker C.W."/>
            <person name="Leo P."/>
            <person name="Stajich J.E."/>
            <person name="Torok T."/>
            <person name="Tighe S."/>
            <person name="Mason C.E."/>
            <person name="Venkateswaran K."/>
        </authorList>
    </citation>
    <scope>NUCLEOTIDE SEQUENCE [LARGE SCALE GENOMIC DNA]</scope>
    <source>
        <strain evidence="3 4">CCFEE 5817</strain>
    </source>
</reference>
<keyword evidence="4" id="KW-1185">Reference proteome</keyword>
<feature type="compositionally biased region" description="Polar residues" evidence="1">
    <location>
        <begin position="605"/>
        <end position="626"/>
    </location>
</feature>
<organism evidence="3 4">
    <name type="scientific">Knufia obscura</name>
    <dbReference type="NCBI Taxonomy" id="1635080"/>
    <lineage>
        <taxon>Eukaryota</taxon>
        <taxon>Fungi</taxon>
        <taxon>Dikarya</taxon>
        <taxon>Ascomycota</taxon>
        <taxon>Pezizomycotina</taxon>
        <taxon>Eurotiomycetes</taxon>
        <taxon>Chaetothyriomycetidae</taxon>
        <taxon>Chaetothyriales</taxon>
        <taxon>Trichomeriaceae</taxon>
        <taxon>Knufia</taxon>
    </lineage>
</organism>
<dbReference type="PANTHER" id="PTHR10039">
    <property type="entry name" value="AMELOGENIN"/>
    <property type="match status" value="1"/>
</dbReference>
<name>A0ABR0RRR2_9EURO</name>
<dbReference type="Proteomes" id="UP001334248">
    <property type="component" value="Unassembled WGS sequence"/>
</dbReference>
<gene>
    <name evidence="3" type="ORF">PMZ80_004077</name>
</gene>
<accession>A0ABR0RRR2</accession>
<sequence>MFIDGLDEFDHVGDIDRLYDLLDEIAEHVQGFKCCLSTRPVLHILEHFEAAPQVQLQSLTKYDIMTYVTKTLQTKTRAMAQGYAKDPLIAEITSAICGKADGVFIWVHYVLRNVCNGIRDYNDLEDLLKRIEQLPSADAAKIFSFGKHFPTPLFQLVVALTPPLCAAYLDTMDAISEDRFNKRCEDFKKWLHVRTAGLLEFDYNTDWEEQFTRSLTGRPRDGANSWRNMTVQYIHRTVHDFLTGSEEGRRIAGRSHDTEETVDRAWILSFLVSFIEDVRSFSVRSLYDVAWSPAWLSQQAVDIIDVLDKLCRTLFNERVQTPSGNLHNWFYELEVEYDHPAPIFHDVPGLLITNTPLSSRYMLTKYGTEWTPYYKGYLAIQGLDQDDVSDRRLFKDSKADLTTPHPYSSNHGVLAKRSPAVRLLVDFCLVLLGTPDRQLTVHFVWDMLRILDDLKLCGQALTIFRNGGCEEIVSTDKLWNSTAYPMSNLMFTFDAGDVHMAMLLATKEYRQELDLMRKSDQRAEAILRHIQNQFRKHCWQLTKDIRGCRVHNGGFVFKEFQPEAVARINERLFLHRGKGPINPATTEMTIYELFDKSAYRKEPATDSTGADSSPANYLQSQNSNPECLSVPAPRDIDLDCNATWPNCLQYIVPLDPHLEIGPHNWKERGMLRECPVGLIS</sequence>
<evidence type="ECO:0000313" key="3">
    <source>
        <dbReference type="EMBL" id="KAK5943072.1"/>
    </source>
</evidence>
<dbReference type="GeneID" id="89997526"/>
<proteinExistence type="predicted"/>
<evidence type="ECO:0000259" key="2">
    <source>
        <dbReference type="Pfam" id="PF25053"/>
    </source>
</evidence>
<feature type="domain" description="DUF7791" evidence="2">
    <location>
        <begin position="169"/>
        <end position="247"/>
    </location>
</feature>
<evidence type="ECO:0000256" key="1">
    <source>
        <dbReference type="SAM" id="MobiDB-lite"/>
    </source>
</evidence>
<dbReference type="PANTHER" id="PTHR10039:SF5">
    <property type="entry name" value="NACHT DOMAIN-CONTAINING PROTEIN"/>
    <property type="match status" value="1"/>
</dbReference>
<dbReference type="Pfam" id="PF25053">
    <property type="entry name" value="DUF7791"/>
    <property type="match status" value="1"/>
</dbReference>
<dbReference type="RefSeq" id="XP_064731162.1">
    <property type="nucleotide sequence ID" value="XM_064872504.1"/>
</dbReference>
<protein>
    <recommendedName>
        <fullName evidence="2">DUF7791 domain-containing protein</fullName>
    </recommendedName>
</protein>
<evidence type="ECO:0000313" key="4">
    <source>
        <dbReference type="Proteomes" id="UP001334248"/>
    </source>
</evidence>
<feature type="region of interest" description="Disordered" evidence="1">
    <location>
        <begin position="602"/>
        <end position="626"/>
    </location>
</feature>
<dbReference type="EMBL" id="JAVHJV010000004">
    <property type="protein sequence ID" value="KAK5943072.1"/>
    <property type="molecule type" value="Genomic_DNA"/>
</dbReference>
<comment type="caution">
    <text evidence="3">The sequence shown here is derived from an EMBL/GenBank/DDBJ whole genome shotgun (WGS) entry which is preliminary data.</text>
</comment>
<dbReference type="InterPro" id="IPR056693">
    <property type="entry name" value="DUF7791"/>
</dbReference>